<evidence type="ECO:0000313" key="2">
    <source>
        <dbReference type="Proteomes" id="UP000035642"/>
    </source>
</evidence>
<accession>A0A0K0D8A2</accession>
<keyword evidence="1" id="KW-0472">Membrane</keyword>
<evidence type="ECO:0000256" key="1">
    <source>
        <dbReference type="SAM" id="Phobius"/>
    </source>
</evidence>
<reference evidence="2" key="1">
    <citation type="submission" date="2012-09" db="EMBL/GenBank/DDBJ databases">
        <authorList>
            <person name="Martin A.A."/>
        </authorList>
    </citation>
    <scope>NUCLEOTIDE SEQUENCE</scope>
</reference>
<dbReference type="WBParaSite" id="ACAC_0000629701-mRNA-1">
    <property type="protein sequence ID" value="ACAC_0000629701-mRNA-1"/>
    <property type="gene ID" value="ACAC_0000629701"/>
</dbReference>
<keyword evidence="2" id="KW-1185">Reference proteome</keyword>
<proteinExistence type="predicted"/>
<dbReference type="AlphaFoldDB" id="A0A0K0D8A2"/>
<name>A0A0K0D8A2_ANGCA</name>
<protein>
    <submittedName>
        <fullName evidence="3">C2 domain-containing protein</fullName>
    </submittedName>
</protein>
<keyword evidence="1" id="KW-0812">Transmembrane</keyword>
<dbReference type="Proteomes" id="UP000035642">
    <property type="component" value="Unassembled WGS sequence"/>
</dbReference>
<organism evidence="2 3">
    <name type="scientific">Angiostrongylus cantonensis</name>
    <name type="common">Rat lungworm</name>
    <dbReference type="NCBI Taxonomy" id="6313"/>
    <lineage>
        <taxon>Eukaryota</taxon>
        <taxon>Metazoa</taxon>
        <taxon>Ecdysozoa</taxon>
        <taxon>Nematoda</taxon>
        <taxon>Chromadorea</taxon>
        <taxon>Rhabditida</taxon>
        <taxon>Rhabditina</taxon>
        <taxon>Rhabditomorpha</taxon>
        <taxon>Strongyloidea</taxon>
        <taxon>Metastrongylidae</taxon>
        <taxon>Angiostrongylus</taxon>
    </lineage>
</organism>
<sequence length="316" mass="36648">MHLIASKQSLMKSNAWRFPQGLINAESFILLFFNLALITWHYSTDSLASKTCSKLVMQNTCYHNELLFEHWLEGELYCRRYTLLSPTTSTFQLFAACWGGSQFLDCCSIFEPTYVMLRGSTPMGRKTRESFPQVVMYIGDSHPEIALYPRFYLNYHDWNRIRFTQRRISMLSDNPMWKSTCFVYNWIKHVLLSPLNCTLPYFKGMLSYVDDVSVCETSVIVNDYHRIMSQKLDNYDVSGQDITCCHLFYSSFIFLDQLVPDNFVSDKLFSVLLLANESKIKCRCSPVQTTTDISTTPSVSRVLSPSCRFILEGKFL</sequence>
<feature type="transmembrane region" description="Helical" evidence="1">
    <location>
        <begin position="21"/>
        <end position="42"/>
    </location>
</feature>
<evidence type="ECO:0000313" key="3">
    <source>
        <dbReference type="WBParaSite" id="ACAC_0000629701-mRNA-1"/>
    </source>
</evidence>
<reference evidence="3" key="2">
    <citation type="submission" date="2017-02" db="UniProtKB">
        <authorList>
            <consortium name="WormBaseParasite"/>
        </authorList>
    </citation>
    <scope>IDENTIFICATION</scope>
</reference>
<keyword evidence="1" id="KW-1133">Transmembrane helix</keyword>